<evidence type="ECO:0000313" key="2">
    <source>
        <dbReference type="EMBL" id="TID20971.1"/>
    </source>
</evidence>
<sequence>MRAAMMSARPKPSPAIPTISPSTKRPTTFLSLPREIRQAILIQSFESDLPPLKNIFQKIIRAFRRACNKGTNESKACKDNLSTCYAENHRRLHWVDTLSRVHVIVRQDMVYVKAEWKRAFDKRVGELAYRQLATAGN</sequence>
<accession>A0A4Z1P8V6</accession>
<feature type="region of interest" description="Disordered" evidence="1">
    <location>
        <begin position="1"/>
        <end position="25"/>
    </location>
</feature>
<dbReference type="AlphaFoldDB" id="A0A4Z1P8V6"/>
<comment type="caution">
    <text evidence="2">The sequence shown here is derived from an EMBL/GenBank/DDBJ whole genome shotgun (WGS) entry which is preliminary data.</text>
</comment>
<proteinExistence type="predicted"/>
<evidence type="ECO:0000256" key="1">
    <source>
        <dbReference type="SAM" id="MobiDB-lite"/>
    </source>
</evidence>
<dbReference type="EMBL" id="SNSC02000010">
    <property type="protein sequence ID" value="TID20971.1"/>
    <property type="molecule type" value="Genomic_DNA"/>
</dbReference>
<reference evidence="2 3" key="1">
    <citation type="submission" date="2019-04" db="EMBL/GenBank/DDBJ databases">
        <title>High contiguity whole genome sequence and gene annotation resource for two Venturia nashicola isolates.</title>
        <authorList>
            <person name="Prokchorchik M."/>
            <person name="Won K."/>
            <person name="Lee Y."/>
            <person name="Choi E.D."/>
            <person name="Segonzac C."/>
            <person name="Sohn K.H."/>
        </authorList>
    </citation>
    <scope>NUCLEOTIDE SEQUENCE [LARGE SCALE GENOMIC DNA]</scope>
    <source>
        <strain evidence="2 3">PRI2</strain>
    </source>
</reference>
<keyword evidence="3" id="KW-1185">Reference proteome</keyword>
<protein>
    <submittedName>
        <fullName evidence="2">Uncharacterized protein</fullName>
    </submittedName>
</protein>
<organism evidence="2 3">
    <name type="scientific">Venturia nashicola</name>
    <dbReference type="NCBI Taxonomy" id="86259"/>
    <lineage>
        <taxon>Eukaryota</taxon>
        <taxon>Fungi</taxon>
        <taxon>Dikarya</taxon>
        <taxon>Ascomycota</taxon>
        <taxon>Pezizomycotina</taxon>
        <taxon>Dothideomycetes</taxon>
        <taxon>Pleosporomycetidae</taxon>
        <taxon>Venturiales</taxon>
        <taxon>Venturiaceae</taxon>
        <taxon>Venturia</taxon>
    </lineage>
</organism>
<dbReference type="Proteomes" id="UP000298493">
    <property type="component" value="Unassembled WGS sequence"/>
</dbReference>
<name>A0A4Z1P8V6_9PEZI</name>
<evidence type="ECO:0000313" key="3">
    <source>
        <dbReference type="Proteomes" id="UP000298493"/>
    </source>
</evidence>
<gene>
    <name evidence="2" type="ORF">E6O75_ATG05736</name>
</gene>